<dbReference type="AlphaFoldDB" id="A0A5J4ZZR2"/>
<dbReference type="EMBL" id="CM018047">
    <property type="protein sequence ID" value="KAA8524303.1"/>
    <property type="molecule type" value="Genomic_DNA"/>
</dbReference>
<protein>
    <recommendedName>
        <fullName evidence="4">Retrotransposon gag domain-containing protein</fullName>
    </recommendedName>
</protein>
<dbReference type="OrthoDB" id="1749531at2759"/>
<evidence type="ECO:0000313" key="3">
    <source>
        <dbReference type="Proteomes" id="UP000325577"/>
    </source>
</evidence>
<dbReference type="Gene3D" id="2.40.70.10">
    <property type="entry name" value="Acid Proteases"/>
    <property type="match status" value="1"/>
</dbReference>
<reference evidence="2 3" key="1">
    <citation type="submission" date="2019-09" db="EMBL/GenBank/DDBJ databases">
        <title>A chromosome-level genome assembly of the Chinese tupelo Nyssa sinensis.</title>
        <authorList>
            <person name="Yang X."/>
            <person name="Kang M."/>
            <person name="Yang Y."/>
            <person name="Xiong H."/>
            <person name="Wang M."/>
            <person name="Zhang Z."/>
            <person name="Wang Z."/>
            <person name="Wu H."/>
            <person name="Ma T."/>
            <person name="Liu J."/>
            <person name="Xi Z."/>
        </authorList>
    </citation>
    <scope>NUCLEOTIDE SEQUENCE [LARGE SCALE GENOMIC DNA]</scope>
    <source>
        <strain evidence="2">J267</strain>
        <tissue evidence="2">Leaf</tissue>
    </source>
</reference>
<dbReference type="CDD" id="cd00303">
    <property type="entry name" value="retropepsin_like"/>
    <property type="match status" value="1"/>
</dbReference>
<evidence type="ECO:0000313" key="2">
    <source>
        <dbReference type="EMBL" id="KAA8524303.1"/>
    </source>
</evidence>
<dbReference type="Proteomes" id="UP000325577">
    <property type="component" value="Linkage Group LG4"/>
</dbReference>
<evidence type="ECO:0008006" key="4">
    <source>
        <dbReference type="Google" id="ProtNLM"/>
    </source>
</evidence>
<name>A0A5J4ZZR2_9ASTE</name>
<dbReference type="InterPro" id="IPR021109">
    <property type="entry name" value="Peptidase_aspartic_dom_sf"/>
</dbReference>
<evidence type="ECO:0000256" key="1">
    <source>
        <dbReference type="SAM" id="MobiDB-lite"/>
    </source>
</evidence>
<gene>
    <name evidence="2" type="ORF">F0562_010726</name>
</gene>
<organism evidence="2 3">
    <name type="scientific">Nyssa sinensis</name>
    <dbReference type="NCBI Taxonomy" id="561372"/>
    <lineage>
        <taxon>Eukaryota</taxon>
        <taxon>Viridiplantae</taxon>
        <taxon>Streptophyta</taxon>
        <taxon>Embryophyta</taxon>
        <taxon>Tracheophyta</taxon>
        <taxon>Spermatophyta</taxon>
        <taxon>Magnoliopsida</taxon>
        <taxon>eudicotyledons</taxon>
        <taxon>Gunneridae</taxon>
        <taxon>Pentapetalae</taxon>
        <taxon>asterids</taxon>
        <taxon>Cornales</taxon>
        <taxon>Nyssaceae</taxon>
        <taxon>Nyssa</taxon>
    </lineage>
</organism>
<sequence length="325" mass="37082">MAEGTKQAHVNEMLAALKGENEILREEQQRQKGMLEAVLQQLNNFASTYEQMVIKSGKLVSEEGPSNTKVNTNPLFENNGGIQARSLRLEFPRFDGTDLVQWVLKANQFFSYYDIPDNQKIQIAFFHMEGKALSWYTWLKESNPVTTWDEFTSALEIRLPPPPPKNNNQYQNTNPRFPNNNRKPTIPIQRISPGQMQERRAKGLCYYCDERFQPGHRCNKPKLFLLEGMKIEEIEDEEIDESMAVLNSEEPKNEEEEKGELLGISLHALAGAYAPKTMRIEGVINKISVITLIDTGSTYSFIDPNVARKARLTVEDNNQSINQVG</sequence>
<feature type="compositionally biased region" description="Low complexity" evidence="1">
    <location>
        <begin position="166"/>
        <end position="175"/>
    </location>
</feature>
<accession>A0A5J4ZZR2</accession>
<proteinExistence type="predicted"/>
<keyword evidence="3" id="KW-1185">Reference proteome</keyword>
<feature type="region of interest" description="Disordered" evidence="1">
    <location>
        <begin position="160"/>
        <end position="188"/>
    </location>
</feature>